<feature type="region of interest" description="Disordered" evidence="6">
    <location>
        <begin position="462"/>
        <end position="483"/>
    </location>
</feature>
<evidence type="ECO:0000313" key="8">
    <source>
        <dbReference type="EMBL" id="KQK07639.1"/>
    </source>
</evidence>
<dbReference type="CDD" id="cd11445">
    <property type="entry name" value="bHLH_AtPIF_like"/>
    <property type="match status" value="1"/>
</dbReference>
<dbReference type="OrthoDB" id="690068at2759"/>
<dbReference type="FunCoup" id="A0A0Q3G8E8">
    <property type="interactions" value="566"/>
</dbReference>
<dbReference type="InterPro" id="IPR011598">
    <property type="entry name" value="bHLH_dom"/>
</dbReference>
<feature type="region of interest" description="Disordered" evidence="6">
    <location>
        <begin position="190"/>
        <end position="314"/>
    </location>
</feature>
<dbReference type="PANTHER" id="PTHR46807">
    <property type="entry name" value="TRANSCRIPTION FACTOR PIF3"/>
    <property type="match status" value="1"/>
</dbReference>
<dbReference type="EMBL" id="CM000881">
    <property type="protein sequence ID" value="KQK07639.1"/>
    <property type="molecule type" value="Genomic_DNA"/>
</dbReference>
<reference evidence="8 9" key="1">
    <citation type="journal article" date="2010" name="Nature">
        <title>Genome sequencing and analysis of the model grass Brachypodium distachyon.</title>
        <authorList>
            <consortium name="International Brachypodium Initiative"/>
        </authorList>
    </citation>
    <scope>NUCLEOTIDE SEQUENCE [LARGE SCALE GENOMIC DNA]</scope>
    <source>
        <strain evidence="8 9">Bd21</strain>
    </source>
</reference>
<feature type="compositionally biased region" description="Acidic residues" evidence="6">
    <location>
        <begin position="278"/>
        <end position="287"/>
    </location>
</feature>
<protein>
    <recommendedName>
        <fullName evidence="7">BHLH domain-containing protein</fullName>
    </recommendedName>
</protein>
<reference evidence="8" key="2">
    <citation type="submission" date="2017-06" db="EMBL/GenBank/DDBJ databases">
        <title>WGS assembly of Brachypodium distachyon.</title>
        <authorList>
            <consortium name="The International Brachypodium Initiative"/>
            <person name="Lucas S."/>
            <person name="Harmon-Smith M."/>
            <person name="Lail K."/>
            <person name="Tice H."/>
            <person name="Grimwood J."/>
            <person name="Bruce D."/>
            <person name="Barry K."/>
            <person name="Shu S."/>
            <person name="Lindquist E."/>
            <person name="Wang M."/>
            <person name="Pitluck S."/>
            <person name="Vogel J.P."/>
            <person name="Garvin D.F."/>
            <person name="Mockler T.C."/>
            <person name="Schmutz J."/>
            <person name="Rokhsar D."/>
            <person name="Bevan M.W."/>
        </authorList>
    </citation>
    <scope>NUCLEOTIDE SEQUENCE</scope>
    <source>
        <strain evidence="8">Bd21</strain>
    </source>
</reference>
<dbReference type="SMART" id="SM00353">
    <property type="entry name" value="HLH"/>
    <property type="match status" value="1"/>
</dbReference>
<feature type="compositionally biased region" description="Basic and acidic residues" evidence="6">
    <location>
        <begin position="304"/>
        <end position="314"/>
    </location>
</feature>
<evidence type="ECO:0000256" key="2">
    <source>
        <dbReference type="ARBA" id="ARBA00005510"/>
    </source>
</evidence>
<evidence type="ECO:0000256" key="1">
    <source>
        <dbReference type="ARBA" id="ARBA00004123"/>
    </source>
</evidence>
<dbReference type="PROSITE" id="PS50888">
    <property type="entry name" value="BHLH"/>
    <property type="match status" value="1"/>
</dbReference>
<dbReference type="GO" id="GO:0000976">
    <property type="term" value="F:transcription cis-regulatory region binding"/>
    <property type="evidence" value="ECO:0000318"/>
    <property type="project" value="GO_Central"/>
</dbReference>
<evidence type="ECO:0000256" key="4">
    <source>
        <dbReference type="ARBA" id="ARBA00023163"/>
    </source>
</evidence>
<dbReference type="STRING" id="15368.A0A0Q3G8E8"/>
<evidence type="ECO:0000256" key="6">
    <source>
        <dbReference type="SAM" id="MobiDB-lite"/>
    </source>
</evidence>
<dbReference type="ExpressionAtlas" id="A0A0Q3G8E8">
    <property type="expression patterns" value="baseline and differential"/>
</dbReference>
<evidence type="ECO:0000313" key="10">
    <source>
        <dbReference type="Proteomes" id="UP000008810"/>
    </source>
</evidence>
<reference evidence="9" key="3">
    <citation type="submission" date="2018-08" db="UniProtKB">
        <authorList>
            <consortium name="EnsemblPlants"/>
        </authorList>
    </citation>
    <scope>IDENTIFICATION</scope>
    <source>
        <strain evidence="9">cv. Bd21</strain>
    </source>
</reference>
<dbReference type="GeneID" id="100823250"/>
<keyword evidence="3" id="KW-0805">Transcription regulation</keyword>
<dbReference type="SUPFAM" id="SSF47459">
    <property type="entry name" value="HLH, helix-loop-helix DNA-binding domain"/>
    <property type="match status" value="1"/>
</dbReference>
<dbReference type="Proteomes" id="UP000008810">
    <property type="component" value="Chromosome 2"/>
</dbReference>
<evidence type="ECO:0000313" key="9">
    <source>
        <dbReference type="EnsemblPlants" id="KQK07639"/>
    </source>
</evidence>
<organism evidence="8">
    <name type="scientific">Brachypodium distachyon</name>
    <name type="common">Purple false brome</name>
    <name type="synonym">Trachynia distachya</name>
    <dbReference type="NCBI Taxonomy" id="15368"/>
    <lineage>
        <taxon>Eukaryota</taxon>
        <taxon>Viridiplantae</taxon>
        <taxon>Streptophyta</taxon>
        <taxon>Embryophyta</taxon>
        <taxon>Tracheophyta</taxon>
        <taxon>Spermatophyta</taxon>
        <taxon>Magnoliopsida</taxon>
        <taxon>Liliopsida</taxon>
        <taxon>Poales</taxon>
        <taxon>Poaceae</taxon>
        <taxon>BOP clade</taxon>
        <taxon>Pooideae</taxon>
        <taxon>Stipodae</taxon>
        <taxon>Brachypodieae</taxon>
        <taxon>Brachypodium</taxon>
    </lineage>
</organism>
<keyword evidence="10" id="KW-1185">Reference proteome</keyword>
<evidence type="ECO:0000259" key="7">
    <source>
        <dbReference type="PROSITE" id="PS50888"/>
    </source>
</evidence>
<dbReference type="FunFam" id="4.10.280.10:FF:000004">
    <property type="entry name" value="Basic helix-loop-helix transcription factor"/>
    <property type="match status" value="1"/>
</dbReference>
<feature type="region of interest" description="Disordered" evidence="6">
    <location>
        <begin position="111"/>
        <end position="144"/>
    </location>
</feature>
<dbReference type="KEGG" id="bdi:100823250"/>
<name>A0A0Q3G8E8_BRADI</name>
<dbReference type="GO" id="GO:0005634">
    <property type="term" value="C:nucleus"/>
    <property type="evidence" value="ECO:0000318"/>
    <property type="project" value="GO_Central"/>
</dbReference>
<feature type="domain" description="BHLH" evidence="7">
    <location>
        <begin position="304"/>
        <end position="353"/>
    </location>
</feature>
<dbReference type="EnsemblPlants" id="KQK07639">
    <property type="protein sequence ID" value="KQK07639"/>
    <property type="gene ID" value="BRADI_2g36740v3"/>
</dbReference>
<dbReference type="PANTHER" id="PTHR46807:SF6">
    <property type="entry name" value="TRANSCRIPTION FACTOR APG"/>
    <property type="match status" value="1"/>
</dbReference>
<keyword evidence="5" id="KW-0539">Nucleus</keyword>
<dbReference type="AlphaFoldDB" id="A0A0Q3G8E8"/>
<gene>
    <name evidence="9" type="primary">LOC100823250</name>
    <name evidence="8" type="ORF">BRADI_2g36740v3</name>
</gene>
<dbReference type="Gramene" id="KQK07639">
    <property type="protein sequence ID" value="KQK07639"/>
    <property type="gene ID" value="BRADI_2g36740v3"/>
</dbReference>
<dbReference type="GO" id="GO:0003700">
    <property type="term" value="F:DNA-binding transcription factor activity"/>
    <property type="evidence" value="ECO:0000318"/>
    <property type="project" value="GO_Central"/>
</dbReference>
<dbReference type="InterPro" id="IPR047265">
    <property type="entry name" value="PIF1-like_bHLH"/>
</dbReference>
<dbReference type="GO" id="GO:0046983">
    <property type="term" value="F:protein dimerization activity"/>
    <property type="evidence" value="ECO:0007669"/>
    <property type="project" value="InterPro"/>
</dbReference>
<keyword evidence="4" id="KW-0804">Transcription</keyword>
<dbReference type="InterPro" id="IPR036638">
    <property type="entry name" value="HLH_DNA-bd_sf"/>
</dbReference>
<proteinExistence type="inferred from homology"/>
<sequence>MLSGPGNDELAELLWADDGPAFRRPPPLFPPFATTRPRPDLLAKHPAPLDAMRDLLAVQEDEDAVPWLHYPIVGVDDDGGGHCAVPLPAEYCSPGLLPGYSGALPAAVAGKEAGDAHAQPSTSHGGAVGVPKQQPRPSGGESVLNFTFFSRPLHRPPAPAPVESMSTAAVTTNRLRSTPLFSEQRMAWLQPPPPKVTTAAAAPAPPPPAPAPVTLRHPEPAPPLTRLQPEARAPESAPAPLPPAATATTSSVCSDNGDRSHQLKRSSHQAAAEWSLSQDDEDLDDEAGGLRRSAAGARSTKRGRTAEVHNMSERRRRDRINEKMRALQELIPNCNKIDKASMLEEAIEYLKTLQLQVQMMSSMGPAAAAAGLCVPPMLAMQMAPMGMGMGMGMAHFHHHHLGAMGFGMGAAFDPRLVAAAAAAQFPCGPMPTFAFPGAPAMPSMPPFPQTAPAAAAGAHFVINNASGGAQPEQAPDNHPAASP</sequence>
<dbReference type="RefSeq" id="XP_010231744.2">
    <property type="nucleotide sequence ID" value="XM_010233442.3"/>
</dbReference>
<accession>A0A0Q3G8E8</accession>
<dbReference type="Pfam" id="PF00010">
    <property type="entry name" value="HLH"/>
    <property type="match status" value="1"/>
</dbReference>
<comment type="subcellular location">
    <subcellularLocation>
        <location evidence="1">Nucleus</location>
    </subcellularLocation>
</comment>
<dbReference type="GO" id="GO:0010017">
    <property type="term" value="P:red or far-red light signaling pathway"/>
    <property type="evidence" value="ECO:0000318"/>
    <property type="project" value="GO_Central"/>
</dbReference>
<comment type="similarity">
    <text evidence="2">Belongs to the bHLH protein family.</text>
</comment>
<dbReference type="InterPro" id="IPR044273">
    <property type="entry name" value="PIF3-like"/>
</dbReference>
<evidence type="ECO:0000256" key="3">
    <source>
        <dbReference type="ARBA" id="ARBA00023015"/>
    </source>
</evidence>
<dbReference type="Gene3D" id="4.10.280.10">
    <property type="entry name" value="Helix-loop-helix DNA-binding domain"/>
    <property type="match status" value="1"/>
</dbReference>
<evidence type="ECO:0000256" key="5">
    <source>
        <dbReference type="ARBA" id="ARBA00023242"/>
    </source>
</evidence>